<dbReference type="InterPro" id="IPR036365">
    <property type="entry name" value="PGBD-like_sf"/>
</dbReference>
<dbReference type="PROSITE" id="PS51257">
    <property type="entry name" value="PROKAR_LIPOPROTEIN"/>
    <property type="match status" value="1"/>
</dbReference>
<organism evidence="9 10">
    <name type="scientific">Flavobacterium psychrotolerans</name>
    <dbReference type="NCBI Taxonomy" id="2169410"/>
    <lineage>
        <taxon>Bacteria</taxon>
        <taxon>Pseudomonadati</taxon>
        <taxon>Bacteroidota</taxon>
        <taxon>Flavobacteriia</taxon>
        <taxon>Flavobacteriales</taxon>
        <taxon>Flavobacteriaceae</taxon>
        <taxon>Flavobacterium</taxon>
    </lineage>
</organism>
<dbReference type="PANTHER" id="PTHR41533">
    <property type="entry name" value="L,D-TRANSPEPTIDASE HI_1667-RELATED"/>
    <property type="match status" value="1"/>
</dbReference>
<reference evidence="9 10" key="1">
    <citation type="submission" date="2018-04" db="EMBL/GenBank/DDBJ databases">
        <title>Flavobacterium sp. nov., isolated from glacier ice.</title>
        <authorList>
            <person name="Liu Q."/>
            <person name="Xin Y.-H."/>
        </authorList>
    </citation>
    <scope>NUCLEOTIDE SEQUENCE [LARGE SCALE GENOMIC DNA]</scope>
    <source>
        <strain evidence="9 10">RB1R5</strain>
    </source>
</reference>
<comment type="similarity">
    <text evidence="2">Belongs to the YkuD family.</text>
</comment>
<dbReference type="InterPro" id="IPR036366">
    <property type="entry name" value="PGBDSf"/>
</dbReference>
<dbReference type="GO" id="GO:0004180">
    <property type="term" value="F:carboxypeptidase activity"/>
    <property type="evidence" value="ECO:0007669"/>
    <property type="project" value="UniProtKB-ARBA"/>
</dbReference>
<dbReference type="InterPro" id="IPR052905">
    <property type="entry name" value="LD-transpeptidase_YkuD-like"/>
</dbReference>
<dbReference type="InterPro" id="IPR045380">
    <property type="entry name" value="LD_TPept_scaffold_dom"/>
</dbReference>
<evidence type="ECO:0000313" key="9">
    <source>
        <dbReference type="EMBL" id="PWA07307.1"/>
    </source>
</evidence>
<evidence type="ECO:0000256" key="1">
    <source>
        <dbReference type="ARBA" id="ARBA00004752"/>
    </source>
</evidence>
<evidence type="ECO:0000256" key="2">
    <source>
        <dbReference type="ARBA" id="ARBA00005992"/>
    </source>
</evidence>
<gene>
    <name evidence="9" type="ORF">DB895_00880</name>
</gene>
<evidence type="ECO:0000256" key="3">
    <source>
        <dbReference type="ARBA" id="ARBA00022679"/>
    </source>
</evidence>
<evidence type="ECO:0000313" key="10">
    <source>
        <dbReference type="Proteomes" id="UP000245449"/>
    </source>
</evidence>
<dbReference type="Proteomes" id="UP000245449">
    <property type="component" value="Unassembled WGS sequence"/>
</dbReference>
<proteinExistence type="inferred from homology"/>
<dbReference type="EMBL" id="QCZI01000001">
    <property type="protein sequence ID" value="PWA07307.1"/>
    <property type="molecule type" value="Genomic_DNA"/>
</dbReference>
<keyword evidence="6 7" id="KW-0961">Cell wall biogenesis/degradation</keyword>
<name>A0A2U1JQ57_9FLAO</name>
<dbReference type="Pfam" id="PF01471">
    <property type="entry name" value="PG_binding_1"/>
    <property type="match status" value="1"/>
</dbReference>
<dbReference type="GO" id="GO:0071555">
    <property type="term" value="P:cell wall organization"/>
    <property type="evidence" value="ECO:0007669"/>
    <property type="project" value="UniProtKB-UniRule"/>
</dbReference>
<dbReference type="UniPathway" id="UPA00219"/>
<dbReference type="CDD" id="cd16913">
    <property type="entry name" value="YkuD_like"/>
    <property type="match status" value="1"/>
</dbReference>
<dbReference type="PANTHER" id="PTHR41533:SF2">
    <property type="entry name" value="BLR7131 PROTEIN"/>
    <property type="match status" value="1"/>
</dbReference>
<comment type="pathway">
    <text evidence="1 7">Cell wall biogenesis; peptidoglycan biosynthesis.</text>
</comment>
<sequence>MMYSKIIISTGFDVTLKSKLFFIILTIFLISGCKKDSKSSIYSNKNYTDLVLDETAINSFFKMFPQNDGIKNEVNEFYRRREYQFAWFNNKGMTAAVPNFYNQIQNYRSDFGDKNFGNTALDSLITLLKTDDKPSLIKENRVKELELLLTTTFFIYSKKVYGGITKSPKELDWFIPRKKKNYQALLDSLVVSDKGENPSEPVNHYYTKLKENLRKYRVIYKKGGFPAVVTSKKVLLVTESDTCLLNLKKYLFLTGDLKANDRSIIFTDELAKAVKKFQHRMGLNENGKINAETIHELNKPISLRIKQMMVNLERLRWVPVKMENEYLLVNIPEFKLHIIENNQLIWTTNVVVGKDVKQTNIFKGNISKIILNPYWNIPNSIIKDEIVPNIKKNSNYLATNNMEVLSGNKVIDPLTIDWNKYENDIPFTIRQKPGMNNALGKMKFLFPNNFNIYLHDTPSKSNFSEKSRAFSHGCIRVENPKKLVLYFLRKDKTWNATKVDSITKTEKEFSIPIKPSVPVYLAYFTSWVDSAGQLNFRNDIYNLDEQLANEIFGE</sequence>
<dbReference type="GO" id="GO:0008360">
    <property type="term" value="P:regulation of cell shape"/>
    <property type="evidence" value="ECO:0007669"/>
    <property type="project" value="UniProtKB-UniRule"/>
</dbReference>
<evidence type="ECO:0000256" key="5">
    <source>
        <dbReference type="ARBA" id="ARBA00022984"/>
    </source>
</evidence>
<evidence type="ECO:0000256" key="6">
    <source>
        <dbReference type="ARBA" id="ARBA00023316"/>
    </source>
</evidence>
<evidence type="ECO:0000256" key="7">
    <source>
        <dbReference type="PROSITE-ProRule" id="PRU01373"/>
    </source>
</evidence>
<keyword evidence="10" id="KW-1185">Reference proteome</keyword>
<dbReference type="AlphaFoldDB" id="A0A2U1JQ57"/>
<feature type="active site" description="Nucleophile" evidence="7">
    <location>
        <position position="474"/>
    </location>
</feature>
<dbReference type="Gene3D" id="2.40.440.10">
    <property type="entry name" value="L,D-transpeptidase catalytic domain-like"/>
    <property type="match status" value="1"/>
</dbReference>
<dbReference type="SUPFAM" id="SSF47090">
    <property type="entry name" value="PGBD-like"/>
    <property type="match status" value="1"/>
</dbReference>
<comment type="caution">
    <text evidence="9">The sequence shown here is derived from an EMBL/GenBank/DDBJ whole genome shotgun (WGS) entry which is preliminary data.</text>
</comment>
<keyword evidence="3" id="KW-0808">Transferase</keyword>
<dbReference type="Pfam" id="PF03734">
    <property type="entry name" value="YkuD"/>
    <property type="match status" value="1"/>
</dbReference>
<dbReference type="SUPFAM" id="SSF141523">
    <property type="entry name" value="L,D-transpeptidase catalytic domain-like"/>
    <property type="match status" value="1"/>
</dbReference>
<keyword evidence="4 7" id="KW-0133">Cell shape</keyword>
<protein>
    <submittedName>
        <fullName evidence="9">Murein L,D-transpeptidase</fullName>
    </submittedName>
</protein>
<dbReference type="GO" id="GO:0016740">
    <property type="term" value="F:transferase activity"/>
    <property type="evidence" value="ECO:0007669"/>
    <property type="project" value="UniProtKB-KW"/>
</dbReference>
<accession>A0A2U1JQ57</accession>
<dbReference type="InterPro" id="IPR002477">
    <property type="entry name" value="Peptidoglycan-bd-like"/>
</dbReference>
<dbReference type="InterPro" id="IPR038063">
    <property type="entry name" value="Transpep_catalytic_dom"/>
</dbReference>
<feature type="active site" description="Proton donor/acceptor" evidence="7">
    <location>
        <position position="455"/>
    </location>
</feature>
<evidence type="ECO:0000259" key="8">
    <source>
        <dbReference type="PROSITE" id="PS52029"/>
    </source>
</evidence>
<dbReference type="OrthoDB" id="9778545at2"/>
<dbReference type="Pfam" id="PF20142">
    <property type="entry name" value="Scaffold"/>
    <property type="match status" value="1"/>
</dbReference>
<dbReference type="Gene3D" id="1.10.101.10">
    <property type="entry name" value="PGBD-like superfamily/PGBD"/>
    <property type="match status" value="1"/>
</dbReference>
<dbReference type="PROSITE" id="PS52029">
    <property type="entry name" value="LD_TPASE"/>
    <property type="match status" value="1"/>
</dbReference>
<dbReference type="GO" id="GO:0009252">
    <property type="term" value="P:peptidoglycan biosynthetic process"/>
    <property type="evidence" value="ECO:0007669"/>
    <property type="project" value="UniProtKB-UniPathway"/>
</dbReference>
<evidence type="ECO:0000256" key="4">
    <source>
        <dbReference type="ARBA" id="ARBA00022960"/>
    </source>
</evidence>
<dbReference type="RefSeq" id="WP_116723453.1">
    <property type="nucleotide sequence ID" value="NZ_QCZI01000001.1"/>
</dbReference>
<feature type="domain" description="L,D-TPase catalytic" evidence="8">
    <location>
        <begin position="325"/>
        <end position="502"/>
    </location>
</feature>
<keyword evidence="5 7" id="KW-0573">Peptidoglycan synthesis</keyword>
<dbReference type="InterPro" id="IPR005490">
    <property type="entry name" value="LD_TPept_cat_dom"/>
</dbReference>